<dbReference type="PANTHER" id="PTHR33706">
    <property type="entry name" value="MORN VARIANT REPEAT PROTEIN"/>
    <property type="match status" value="1"/>
</dbReference>
<organism evidence="1 2">
    <name type="scientific">Paramecium sonneborni</name>
    <dbReference type="NCBI Taxonomy" id="65129"/>
    <lineage>
        <taxon>Eukaryota</taxon>
        <taxon>Sar</taxon>
        <taxon>Alveolata</taxon>
        <taxon>Ciliophora</taxon>
        <taxon>Intramacronucleata</taxon>
        <taxon>Oligohymenophorea</taxon>
        <taxon>Peniculida</taxon>
        <taxon>Parameciidae</taxon>
        <taxon>Paramecium</taxon>
    </lineage>
</organism>
<name>A0A8S1RPU0_9CILI</name>
<dbReference type="Proteomes" id="UP000692954">
    <property type="component" value="Unassembled WGS sequence"/>
</dbReference>
<protein>
    <submittedName>
        <fullName evidence="1">Uncharacterized protein</fullName>
    </submittedName>
</protein>
<evidence type="ECO:0000313" key="2">
    <source>
        <dbReference type="Proteomes" id="UP000692954"/>
    </source>
</evidence>
<evidence type="ECO:0000313" key="1">
    <source>
        <dbReference type="EMBL" id="CAD8129437.1"/>
    </source>
</evidence>
<gene>
    <name evidence="1" type="ORF">PSON_ATCC_30995.1.T2230006</name>
</gene>
<keyword evidence="2" id="KW-1185">Reference proteome</keyword>
<dbReference type="EMBL" id="CAJJDN010000223">
    <property type="protein sequence ID" value="CAD8129437.1"/>
    <property type="molecule type" value="Genomic_DNA"/>
</dbReference>
<proteinExistence type="predicted"/>
<accession>A0A8S1RPU0</accession>
<sequence>MIVEKKISGEIFGITISRNSQKVFFLLMGHKQINLGQMINFYLRIKLEYFGILMENTYQGQFLIRINKYQYFGQEENMSRLFEQSLIKAIYFRLKIESFHLTVQNNFRFSWNLIKIEEGIFNKQSSKNINDGILCKFIYMVICFNIQRIHKKDEYPVTQEFVDNYKQQLIFYKMNFSNENNSLGGYLITNNKRKQRLEKLSIQIKFTQDHQIVYSKEGAILRMQKLLTSNKRDKVCDAFQNPEIFNNLDYIHYLFWQGQYCKNKMKVGKWIVFWDKVFVKNVGGYYKDGEKQGIWIDLFLNYQNQAQIFTSGEYYNNFKMGFWKYIYQDKMIGGGYQNKFGQKQGKWIELDDGFCNSKQVTFEGEYKMKGMKVDRWNIMYCFQEKMDLKKCKYFSIIRNVIFIYSGGGSYYQLKEQKKIGKWVELDEGFYDSKQVTDNGEYNKEGMKIGRWDINFCKYNESHYRTMQIFIKNKGYNICIQWWWII</sequence>
<comment type="caution">
    <text evidence="1">The sequence shown here is derived from an EMBL/GenBank/DDBJ whole genome shotgun (WGS) entry which is preliminary data.</text>
</comment>
<dbReference type="AlphaFoldDB" id="A0A8S1RPU0"/>
<dbReference type="OrthoDB" id="320641at2759"/>
<dbReference type="PANTHER" id="PTHR33706:SF1">
    <property type="entry name" value="TPR REPEAT PROTEIN"/>
    <property type="match status" value="1"/>
</dbReference>
<reference evidence="1" key="1">
    <citation type="submission" date="2021-01" db="EMBL/GenBank/DDBJ databases">
        <authorList>
            <consortium name="Genoscope - CEA"/>
            <person name="William W."/>
        </authorList>
    </citation>
    <scope>NUCLEOTIDE SEQUENCE</scope>
</reference>